<evidence type="ECO:0000313" key="1">
    <source>
        <dbReference type="EMBL" id="MAA13256.1"/>
    </source>
</evidence>
<dbReference type="EMBL" id="GFPF01002110">
    <property type="protein sequence ID" value="MAA13256.1"/>
    <property type="molecule type" value="Transcribed_RNA"/>
</dbReference>
<dbReference type="AlphaFoldDB" id="A0A224Y6R3"/>
<accession>A0A224Y6R3</accession>
<protein>
    <submittedName>
        <fullName evidence="1">Uncharacterized protein</fullName>
    </submittedName>
</protein>
<organism evidence="1">
    <name type="scientific">Rhipicephalus zambeziensis</name>
    <dbReference type="NCBI Taxonomy" id="60191"/>
    <lineage>
        <taxon>Eukaryota</taxon>
        <taxon>Metazoa</taxon>
        <taxon>Ecdysozoa</taxon>
        <taxon>Arthropoda</taxon>
        <taxon>Chelicerata</taxon>
        <taxon>Arachnida</taxon>
        <taxon>Acari</taxon>
        <taxon>Parasitiformes</taxon>
        <taxon>Ixodida</taxon>
        <taxon>Ixodoidea</taxon>
        <taxon>Ixodidae</taxon>
        <taxon>Rhipicephalinae</taxon>
        <taxon>Rhipicephalus</taxon>
        <taxon>Rhipicephalus</taxon>
    </lineage>
</organism>
<name>A0A224Y6R3_9ACAR</name>
<sequence>MSVSMAHHWNTPFVRMCSGQVKSLCDLQGKADVLAVFNIDGEVREKHHLECLVWCGSFYHSRCINAEGKGPGSQKASSFQKDEREARHISDITLACTFLSIAGTQKYQQEGSAAAL</sequence>
<reference evidence="1" key="1">
    <citation type="journal article" date="2017" name="Parasit. Vectors">
        <title>Sialotranscriptomics of Rhipicephalus zambeziensis reveals intricate expression profiles of secretory proteins and suggests tight temporal transcriptional regulation during blood-feeding.</title>
        <authorList>
            <person name="de Castro M.H."/>
            <person name="de Klerk D."/>
            <person name="Pienaar R."/>
            <person name="Rees D.J.G."/>
            <person name="Mans B.J."/>
        </authorList>
    </citation>
    <scope>NUCLEOTIDE SEQUENCE</scope>
    <source>
        <tissue evidence="1">Salivary glands</tissue>
    </source>
</reference>
<proteinExistence type="predicted"/>